<protein>
    <recommendedName>
        <fullName evidence="3">CCHC-type domain-containing protein</fullName>
    </recommendedName>
</protein>
<reference evidence="4" key="1">
    <citation type="submission" date="2021-03" db="EMBL/GenBank/DDBJ databases">
        <title>Draft genome sequence of rust myrtle Austropuccinia psidii MF-1, a brazilian biotype.</title>
        <authorList>
            <person name="Quecine M.C."/>
            <person name="Pachon D.M.R."/>
            <person name="Bonatelli M.L."/>
            <person name="Correr F.H."/>
            <person name="Franceschini L.M."/>
            <person name="Leite T.F."/>
            <person name="Margarido G.R.A."/>
            <person name="Almeida C.A."/>
            <person name="Ferrarezi J.A."/>
            <person name="Labate C.A."/>
        </authorList>
    </citation>
    <scope>NUCLEOTIDE SEQUENCE</scope>
    <source>
        <strain evidence="4">MF-1</strain>
    </source>
</reference>
<dbReference type="Gene3D" id="4.10.60.10">
    <property type="entry name" value="Zinc finger, CCHC-type"/>
    <property type="match status" value="1"/>
</dbReference>
<keyword evidence="5" id="KW-1185">Reference proteome</keyword>
<dbReference type="InterPro" id="IPR001878">
    <property type="entry name" value="Znf_CCHC"/>
</dbReference>
<dbReference type="SUPFAM" id="SSF57756">
    <property type="entry name" value="Retrovirus zinc finger-like domains"/>
    <property type="match status" value="1"/>
</dbReference>
<accession>A0A9Q3CED7</accession>
<keyword evidence="2" id="KW-0863">Zinc-finger</keyword>
<keyword evidence="2" id="KW-0862">Zinc</keyword>
<comment type="caution">
    <text evidence="4">The sequence shown here is derived from an EMBL/GenBank/DDBJ whole genome shotgun (WGS) entry which is preliminary data.</text>
</comment>
<keyword evidence="1" id="KW-0507">mRNA processing</keyword>
<name>A0A9Q3CED7_9BASI</name>
<gene>
    <name evidence="4" type="ORF">O181_023434</name>
</gene>
<dbReference type="OrthoDB" id="18781at2759"/>
<feature type="domain" description="CCHC-type" evidence="3">
    <location>
        <begin position="91"/>
        <end position="106"/>
    </location>
</feature>
<evidence type="ECO:0000313" key="5">
    <source>
        <dbReference type="Proteomes" id="UP000765509"/>
    </source>
</evidence>
<dbReference type="GO" id="GO:0003676">
    <property type="term" value="F:nucleic acid binding"/>
    <property type="evidence" value="ECO:0007669"/>
    <property type="project" value="InterPro"/>
</dbReference>
<dbReference type="SMART" id="SM00343">
    <property type="entry name" value="ZnF_C2HC"/>
    <property type="match status" value="1"/>
</dbReference>
<dbReference type="Proteomes" id="UP000765509">
    <property type="component" value="Unassembled WGS sequence"/>
</dbReference>
<dbReference type="InterPro" id="IPR036875">
    <property type="entry name" value="Znf_CCHC_sf"/>
</dbReference>
<dbReference type="GO" id="GO:0008270">
    <property type="term" value="F:zinc ion binding"/>
    <property type="evidence" value="ECO:0007669"/>
    <property type="project" value="UniProtKB-KW"/>
</dbReference>
<sequence>MEHILNILQQVSNTSNPLTNHDSLQLSKIYASRPPPFKGKHQFEGQNFTPLSTPSPQQRPFYEFNPCYSSSPISELPVGWKKNWPTPQNSCSYCGEVGHWEPDCPEREKAVHAQRHLSQPNTSVASLGAIPLLKNNEELLGLGETDSVVGNLPLFINVWHINMKLLVSSSH</sequence>
<proteinExistence type="predicted"/>
<dbReference type="Pfam" id="PF00098">
    <property type="entry name" value="zf-CCHC"/>
    <property type="match status" value="1"/>
</dbReference>
<dbReference type="EMBL" id="AVOT02007352">
    <property type="protein sequence ID" value="MBW0483719.1"/>
    <property type="molecule type" value="Genomic_DNA"/>
</dbReference>
<organism evidence="4 5">
    <name type="scientific">Austropuccinia psidii MF-1</name>
    <dbReference type="NCBI Taxonomy" id="1389203"/>
    <lineage>
        <taxon>Eukaryota</taxon>
        <taxon>Fungi</taxon>
        <taxon>Dikarya</taxon>
        <taxon>Basidiomycota</taxon>
        <taxon>Pucciniomycotina</taxon>
        <taxon>Pucciniomycetes</taxon>
        <taxon>Pucciniales</taxon>
        <taxon>Sphaerophragmiaceae</taxon>
        <taxon>Austropuccinia</taxon>
    </lineage>
</organism>
<keyword evidence="2" id="KW-0479">Metal-binding</keyword>
<evidence type="ECO:0000256" key="1">
    <source>
        <dbReference type="ARBA" id="ARBA00022664"/>
    </source>
</evidence>
<dbReference type="AlphaFoldDB" id="A0A9Q3CED7"/>
<dbReference type="PROSITE" id="PS50158">
    <property type="entry name" value="ZF_CCHC"/>
    <property type="match status" value="1"/>
</dbReference>
<dbReference type="GO" id="GO:0006397">
    <property type="term" value="P:mRNA processing"/>
    <property type="evidence" value="ECO:0007669"/>
    <property type="project" value="UniProtKB-KW"/>
</dbReference>
<evidence type="ECO:0000256" key="2">
    <source>
        <dbReference type="PROSITE-ProRule" id="PRU00047"/>
    </source>
</evidence>
<evidence type="ECO:0000259" key="3">
    <source>
        <dbReference type="PROSITE" id="PS50158"/>
    </source>
</evidence>
<evidence type="ECO:0000313" key="4">
    <source>
        <dbReference type="EMBL" id="MBW0483719.1"/>
    </source>
</evidence>